<accession>A0ABN2YZS8</accession>
<proteinExistence type="predicted"/>
<dbReference type="Proteomes" id="UP001501020">
    <property type="component" value="Unassembled WGS sequence"/>
</dbReference>
<feature type="compositionally biased region" description="Basic and acidic residues" evidence="1">
    <location>
        <begin position="1"/>
        <end position="19"/>
    </location>
</feature>
<evidence type="ECO:0000313" key="2">
    <source>
        <dbReference type="EMBL" id="GAA2134561.1"/>
    </source>
</evidence>
<comment type="caution">
    <text evidence="2">The sequence shown here is derived from an EMBL/GenBank/DDBJ whole genome shotgun (WGS) entry which is preliminary data.</text>
</comment>
<evidence type="ECO:0000256" key="1">
    <source>
        <dbReference type="SAM" id="MobiDB-lite"/>
    </source>
</evidence>
<sequence>MTAHHSADHARRTAHRDQYRAATRHARRHLAALSADHGGPVTGTASPWLACQLAALGAALATGTAQTCPHITDAPAVVHAAVWAPGRLVCGHCLPALIPDPAEDATCDRCRKPADVVTPALASFGPLLIAFGLCPPCTRHLEGTRR</sequence>
<gene>
    <name evidence="2" type="ORF">GCM10009727_28440</name>
</gene>
<keyword evidence="3" id="KW-1185">Reference proteome</keyword>
<evidence type="ECO:0000313" key="3">
    <source>
        <dbReference type="Proteomes" id="UP001501020"/>
    </source>
</evidence>
<reference evidence="2 3" key="1">
    <citation type="journal article" date="2019" name="Int. J. Syst. Evol. Microbiol.">
        <title>The Global Catalogue of Microorganisms (GCM) 10K type strain sequencing project: providing services to taxonomists for standard genome sequencing and annotation.</title>
        <authorList>
            <consortium name="The Broad Institute Genomics Platform"/>
            <consortium name="The Broad Institute Genome Sequencing Center for Infectious Disease"/>
            <person name="Wu L."/>
            <person name="Ma J."/>
        </authorList>
    </citation>
    <scope>NUCLEOTIDE SEQUENCE [LARGE SCALE GENOMIC DNA]</scope>
    <source>
        <strain evidence="2 3">JCM 13850</strain>
    </source>
</reference>
<dbReference type="EMBL" id="BAAAMR010000020">
    <property type="protein sequence ID" value="GAA2134561.1"/>
    <property type="molecule type" value="Genomic_DNA"/>
</dbReference>
<protein>
    <submittedName>
        <fullName evidence="2">Uncharacterized protein</fullName>
    </submittedName>
</protein>
<feature type="region of interest" description="Disordered" evidence="1">
    <location>
        <begin position="1"/>
        <end position="21"/>
    </location>
</feature>
<dbReference type="RefSeq" id="WP_344266237.1">
    <property type="nucleotide sequence ID" value="NZ_BAAAMR010000020.1"/>
</dbReference>
<organism evidence="2 3">
    <name type="scientific">Actinomadura napierensis</name>
    <dbReference type="NCBI Taxonomy" id="267854"/>
    <lineage>
        <taxon>Bacteria</taxon>
        <taxon>Bacillati</taxon>
        <taxon>Actinomycetota</taxon>
        <taxon>Actinomycetes</taxon>
        <taxon>Streptosporangiales</taxon>
        <taxon>Thermomonosporaceae</taxon>
        <taxon>Actinomadura</taxon>
    </lineage>
</organism>
<name>A0ABN2YZS8_9ACTN</name>